<sequence>MSAGRPTCCSYFNDPEKQRGLSGDAIKQGDLLVTKMDDEDGPTPFWIGKVNSVIDAETMNVTWMGNTSNDIFGTQRVSSPPHK</sequence>
<proteinExistence type="predicted"/>
<reference evidence="1" key="1">
    <citation type="submission" date="2014-11" db="EMBL/GenBank/DDBJ databases">
        <authorList>
            <person name="Otto D Thomas"/>
            <person name="Naeem Raeece"/>
        </authorList>
    </citation>
    <scope>NUCLEOTIDE SEQUENCE</scope>
</reference>
<name>A0A0G4GXW7_9ALVE</name>
<dbReference type="AlphaFoldDB" id="A0A0G4GXW7"/>
<organism evidence="1">
    <name type="scientific">Chromera velia CCMP2878</name>
    <dbReference type="NCBI Taxonomy" id="1169474"/>
    <lineage>
        <taxon>Eukaryota</taxon>
        <taxon>Sar</taxon>
        <taxon>Alveolata</taxon>
        <taxon>Colpodellida</taxon>
        <taxon>Chromeraceae</taxon>
        <taxon>Chromera</taxon>
    </lineage>
</organism>
<dbReference type="EMBL" id="CDMZ01001659">
    <property type="protein sequence ID" value="CEM35845.1"/>
    <property type="molecule type" value="Genomic_DNA"/>
</dbReference>
<dbReference type="VEuPathDB" id="CryptoDB:Cvel_23810"/>
<evidence type="ECO:0000313" key="1">
    <source>
        <dbReference type="EMBL" id="CEM35845.1"/>
    </source>
</evidence>
<accession>A0A0G4GXW7</accession>
<gene>
    <name evidence="1" type="ORF">Cvel_23810</name>
</gene>
<protein>
    <submittedName>
        <fullName evidence="1">Uncharacterized protein</fullName>
    </submittedName>
</protein>